<reference evidence="4" key="1">
    <citation type="journal article" date="2018" name="DNA Res.">
        <title>Multiple hybrid de novo genome assembly of finger millet, an orphan allotetraploid crop.</title>
        <authorList>
            <person name="Hatakeyama M."/>
            <person name="Aluri S."/>
            <person name="Balachadran M.T."/>
            <person name="Sivarajan S.R."/>
            <person name="Patrignani A."/>
            <person name="Gruter S."/>
            <person name="Poveda L."/>
            <person name="Shimizu-Inatsugi R."/>
            <person name="Baeten J."/>
            <person name="Francoijs K.J."/>
            <person name="Nataraja K.N."/>
            <person name="Reddy Y.A.N."/>
            <person name="Phadnis S."/>
            <person name="Ravikumar R.L."/>
            <person name="Schlapbach R."/>
            <person name="Sreeman S.M."/>
            <person name="Shimizu K.K."/>
        </authorList>
    </citation>
    <scope>NUCLEOTIDE SEQUENCE</scope>
</reference>
<evidence type="ECO:0000256" key="1">
    <source>
        <dbReference type="ARBA" id="ARBA00022737"/>
    </source>
</evidence>
<dbReference type="Pfam" id="PF01535">
    <property type="entry name" value="PPR"/>
    <property type="match status" value="1"/>
</dbReference>
<reference evidence="4" key="2">
    <citation type="submission" date="2021-12" db="EMBL/GenBank/DDBJ databases">
        <title>Resequencing data analysis of finger millet.</title>
        <authorList>
            <person name="Hatakeyama M."/>
            <person name="Aluri S."/>
            <person name="Balachadran M.T."/>
            <person name="Sivarajan S.R."/>
            <person name="Poveda L."/>
            <person name="Shimizu-Inatsugi R."/>
            <person name="Schlapbach R."/>
            <person name="Sreeman S.M."/>
            <person name="Shimizu K.K."/>
        </authorList>
    </citation>
    <scope>NUCLEOTIDE SEQUENCE</scope>
</reference>
<dbReference type="PANTHER" id="PTHR47262:SF1">
    <property type="entry name" value="OS02G0132600 PROTEIN"/>
    <property type="match status" value="1"/>
</dbReference>
<proteinExistence type="predicted"/>
<evidence type="ECO:0000313" key="4">
    <source>
        <dbReference type="EMBL" id="GJM90129.1"/>
    </source>
</evidence>
<dbReference type="InterPro" id="IPR011990">
    <property type="entry name" value="TPR-like_helical_dom_sf"/>
</dbReference>
<gene>
    <name evidence="4" type="primary">ga06379</name>
    <name evidence="4" type="ORF">PR202_ga06379</name>
</gene>
<comment type="caution">
    <text evidence="4">The sequence shown here is derived from an EMBL/GenBank/DDBJ whole genome shotgun (WGS) entry which is preliminary data.</text>
</comment>
<dbReference type="PROSITE" id="PS51375">
    <property type="entry name" value="PPR"/>
    <property type="match status" value="1"/>
</dbReference>
<dbReference type="Gene3D" id="1.25.40.10">
    <property type="entry name" value="Tetratricopeptide repeat domain"/>
    <property type="match status" value="3"/>
</dbReference>
<dbReference type="Pfam" id="PF13041">
    <property type="entry name" value="PPR_2"/>
    <property type="match status" value="1"/>
</dbReference>
<evidence type="ECO:0000256" key="2">
    <source>
        <dbReference type="ARBA" id="ARBA00022946"/>
    </source>
</evidence>
<keyword evidence="5" id="KW-1185">Reference proteome</keyword>
<keyword evidence="2" id="KW-0809">Transit peptide</keyword>
<dbReference type="EMBL" id="BQKI01000003">
    <property type="protein sequence ID" value="GJM90129.1"/>
    <property type="molecule type" value="Genomic_DNA"/>
</dbReference>
<protein>
    <recommendedName>
        <fullName evidence="6">Pentatricopeptide repeat-containing protein</fullName>
    </recommendedName>
</protein>
<dbReference type="AlphaFoldDB" id="A0AAV5BYB2"/>
<organism evidence="4 5">
    <name type="scientific">Eleusine coracana subsp. coracana</name>
    <dbReference type="NCBI Taxonomy" id="191504"/>
    <lineage>
        <taxon>Eukaryota</taxon>
        <taxon>Viridiplantae</taxon>
        <taxon>Streptophyta</taxon>
        <taxon>Embryophyta</taxon>
        <taxon>Tracheophyta</taxon>
        <taxon>Spermatophyta</taxon>
        <taxon>Magnoliopsida</taxon>
        <taxon>Liliopsida</taxon>
        <taxon>Poales</taxon>
        <taxon>Poaceae</taxon>
        <taxon>PACMAD clade</taxon>
        <taxon>Chloridoideae</taxon>
        <taxon>Cynodonteae</taxon>
        <taxon>Eleusininae</taxon>
        <taxon>Eleusine</taxon>
    </lineage>
</organism>
<dbReference type="PANTHER" id="PTHR47262">
    <property type="entry name" value="OS02G0132600 PROTEIN"/>
    <property type="match status" value="1"/>
</dbReference>
<keyword evidence="1" id="KW-0677">Repeat</keyword>
<dbReference type="Proteomes" id="UP001054889">
    <property type="component" value="Unassembled WGS sequence"/>
</dbReference>
<dbReference type="InterPro" id="IPR002885">
    <property type="entry name" value="PPR_rpt"/>
</dbReference>
<sequence>MVFKTADSSGVVHSSSHTDISFSPQHLIESECLCFAESYMLAFAESGRKKDLIALLELLDLTKVSGSKYISNIFKSLGRLELESYAEKLLQGMKSKESTDGDISSLIFYYAANIPNMTVEDIVIAFHKWHEKFEVLPSIAAYDKIISICCNALQTRLALDVADRMCKSNSDVPIESFHPIIHACEQRCELDMFEGAYSILTDAEESGEISTTSLYNAIMLGYYREKNHNGAQMVMAQMQIAGVKPDSETFSYLIMNCESEENISKIMLDNEIPRKQRKEVKSALVAALASNGQVLEALTIYDQIKESGSSLEPKAAIALIEHIQTEGQLDRMYQLLEELIDSSSWFEGGSRTLLYCVQNNYLEAAIDLLKQLKEKDETSTYMVIDKVFGQIWDVEPTKLDLGMKLLHAIKDLGLNISRTSLDFLLSACVKAKDSQQAQKIWTEYESAGLPHNVLTSLRMYQALFSSGNRKAAKKLLKTIPKEDAHVRYIIESCHIQYYSEDFKLSATFRSSSKTKC</sequence>
<evidence type="ECO:0000256" key="3">
    <source>
        <dbReference type="PROSITE-ProRule" id="PRU00708"/>
    </source>
</evidence>
<evidence type="ECO:0000313" key="5">
    <source>
        <dbReference type="Proteomes" id="UP001054889"/>
    </source>
</evidence>
<evidence type="ECO:0008006" key="6">
    <source>
        <dbReference type="Google" id="ProtNLM"/>
    </source>
</evidence>
<name>A0AAV5BYB2_ELECO</name>
<feature type="repeat" description="PPR" evidence="3">
    <location>
        <begin position="211"/>
        <end position="245"/>
    </location>
</feature>
<accession>A0AAV5BYB2</accession>